<sequence length="874" mass="98461">MENEASERESHTEFDSVLYREVGQFGKYQLITISLLAFPSLICAFMAGDYIFTAGNLPTRCAVPECDGPNPEYSPDWILNAIPATASGFDNCNRYVNKTSAISQDGLCPASLFDRDIIVPCESYVHERTNTMVYDFNIECQEWLRALPGTLNSAGGMVALVLAGFISDRLGRRVSIVFFSFNVALVGVIRAFSVNFAMYTALQFMQTAIGGGAFSAAYIMAAEIVGPQYRVRTSATISSMFALGQVVLGILAFAVRPWRTLTLVLYVPVFLIISYYWILSESFRWLLSKNKQEDGKATLEYASRLNGKQISAKSMEFLLTAIHNQMQDNKPVKEENLLLRVIKSPVLLRRCCTTPIMWMTTVFIYYGLSINSVSLSGNMYLNYIAIAAIEIPGFWTAVLVLDRIGRRVTLFCGFMICGLCCLAFAFVPKSLEMSYKDEKFWESNSATVRELVGPIIFQRIAKIFDLAKEGTEYEPGDQYADVVPSDDHVMSTSQARVNRHLSNYTDFTMEEEKVEEEAEEESVWTDSTITPAKKPVTSSRVINLPKSISKMLSKSFSRHLSMLMEMTDSKEDVGPDGRSFFSSLESTATSNDDMDVRAGSLSERHKRHLLHVPSIQNPFFDMLYCNKSETDMIKWNSKYKHKTFEVSASDEFSKRAEILTKKISNEFYDWWVGLGNVEFKSEIKRPEDIEALFQVWFDEHSSRGLVLDPQIIPCVLKSIAVNTGVPRASCIKALRRQVAYDIKAETSPAHTRAFGSSLPHKLKHIPPQNNTYKQWRGVEVPEDLRTMACVWEDIQHLTSTKAFQQWLVKHPNLPMPPFLKKLDAVGDKKPLFVVPSDYILKDKGGSVASAPELALPVSQFSLELKEVLSRLMDT</sequence>
<proteinExistence type="predicted"/>
<keyword evidence="2" id="KW-1185">Reference proteome</keyword>
<reference evidence="1" key="1">
    <citation type="submission" date="2023-03" db="EMBL/GenBank/DDBJ databases">
        <title>Chromosome-level genomes of two armyworms, Mythimna separata and Mythimna loreyi, provide insights into the biosynthesis and reception of sex pheromones.</title>
        <authorList>
            <person name="Zhao H."/>
        </authorList>
    </citation>
    <scope>NUCLEOTIDE SEQUENCE</scope>
    <source>
        <strain evidence="1">BeijingLab</strain>
    </source>
</reference>
<organism evidence="1 2">
    <name type="scientific">Mythimna loreyi</name>
    <dbReference type="NCBI Taxonomy" id="667449"/>
    <lineage>
        <taxon>Eukaryota</taxon>
        <taxon>Metazoa</taxon>
        <taxon>Ecdysozoa</taxon>
        <taxon>Arthropoda</taxon>
        <taxon>Hexapoda</taxon>
        <taxon>Insecta</taxon>
        <taxon>Pterygota</taxon>
        <taxon>Neoptera</taxon>
        <taxon>Endopterygota</taxon>
        <taxon>Lepidoptera</taxon>
        <taxon>Glossata</taxon>
        <taxon>Ditrysia</taxon>
        <taxon>Noctuoidea</taxon>
        <taxon>Noctuidae</taxon>
        <taxon>Noctuinae</taxon>
        <taxon>Hadenini</taxon>
        <taxon>Mythimna</taxon>
    </lineage>
</organism>
<comment type="caution">
    <text evidence="1">The sequence shown here is derived from an EMBL/GenBank/DDBJ whole genome shotgun (WGS) entry which is preliminary data.</text>
</comment>
<dbReference type="Proteomes" id="UP001231649">
    <property type="component" value="Chromosome 7"/>
</dbReference>
<dbReference type="EMBL" id="CM056783">
    <property type="protein sequence ID" value="KAJ8726944.1"/>
    <property type="molecule type" value="Genomic_DNA"/>
</dbReference>
<name>A0ACC2R0I2_9NEOP</name>
<protein>
    <submittedName>
        <fullName evidence="1">Uncharacterized protein</fullName>
    </submittedName>
</protein>
<evidence type="ECO:0000313" key="2">
    <source>
        <dbReference type="Proteomes" id="UP001231649"/>
    </source>
</evidence>
<evidence type="ECO:0000313" key="1">
    <source>
        <dbReference type="EMBL" id="KAJ8726944.1"/>
    </source>
</evidence>
<gene>
    <name evidence="1" type="ORF">PYW08_015341</name>
</gene>
<accession>A0ACC2R0I2</accession>